<dbReference type="PROSITE" id="PS50261">
    <property type="entry name" value="G_PROTEIN_RECEP_F2_4"/>
    <property type="match status" value="1"/>
</dbReference>
<dbReference type="OrthoDB" id="6507840at2759"/>
<evidence type="ECO:0000313" key="11">
    <source>
        <dbReference type="Proteomes" id="UP000838412"/>
    </source>
</evidence>
<feature type="domain" description="G-protein coupled receptors family 2 profile 2" evidence="8">
    <location>
        <begin position="584"/>
        <end position="833"/>
    </location>
</feature>
<feature type="transmembrane region" description="Helical" evidence="7">
    <location>
        <begin position="735"/>
        <end position="764"/>
    </location>
</feature>
<dbReference type="InterPro" id="IPR036024">
    <property type="entry name" value="Somatomedin_B-like_dom_sf"/>
</dbReference>
<evidence type="ECO:0000256" key="1">
    <source>
        <dbReference type="ARBA" id="ARBA00004141"/>
    </source>
</evidence>
<feature type="domain" description="SMB" evidence="9">
    <location>
        <begin position="192"/>
        <end position="234"/>
    </location>
</feature>
<accession>A0A8K0EJZ1</accession>
<name>A0A8K0EJZ1_BRALA</name>
<keyword evidence="4 7" id="KW-0472">Membrane</keyword>
<dbReference type="Gene3D" id="1.20.1070.10">
    <property type="entry name" value="Rhodopsin 7-helix transmembrane proteins"/>
    <property type="match status" value="1"/>
</dbReference>
<keyword evidence="2 7" id="KW-0812">Transmembrane</keyword>
<keyword evidence="5" id="KW-1015">Disulfide bond</keyword>
<dbReference type="Pfam" id="PF00002">
    <property type="entry name" value="7tm_2"/>
    <property type="match status" value="1"/>
</dbReference>
<dbReference type="GO" id="GO:0004930">
    <property type="term" value="F:G protein-coupled receptor activity"/>
    <property type="evidence" value="ECO:0007669"/>
    <property type="project" value="InterPro"/>
</dbReference>
<dbReference type="PANTHER" id="PTHR45902">
    <property type="entry name" value="LATROPHILIN RECEPTOR-LIKE PROTEIN A"/>
    <property type="match status" value="1"/>
</dbReference>
<dbReference type="InterPro" id="IPR017981">
    <property type="entry name" value="GPCR_2-like_7TM"/>
</dbReference>
<evidence type="ECO:0000256" key="7">
    <source>
        <dbReference type="SAM" id="Phobius"/>
    </source>
</evidence>
<feature type="domain" description="SMB" evidence="9">
    <location>
        <begin position="135"/>
        <end position="179"/>
    </location>
</feature>
<evidence type="ECO:0000256" key="6">
    <source>
        <dbReference type="SAM" id="MobiDB-lite"/>
    </source>
</evidence>
<evidence type="ECO:0000256" key="4">
    <source>
        <dbReference type="ARBA" id="ARBA00023136"/>
    </source>
</evidence>
<dbReference type="PANTHER" id="PTHR45902:SF1">
    <property type="entry name" value="LATROPHILIN RECEPTOR-LIKE PROTEIN A"/>
    <property type="match status" value="1"/>
</dbReference>
<dbReference type="PROSITE" id="PS50958">
    <property type="entry name" value="SMB_2"/>
    <property type="match status" value="2"/>
</dbReference>
<feature type="region of interest" description="Disordered" evidence="6">
    <location>
        <begin position="55"/>
        <end position="75"/>
    </location>
</feature>
<feature type="transmembrane region" description="Helical" evidence="7">
    <location>
        <begin position="590"/>
        <end position="609"/>
    </location>
</feature>
<evidence type="ECO:0000259" key="9">
    <source>
        <dbReference type="PROSITE" id="PS50958"/>
    </source>
</evidence>
<dbReference type="GO" id="GO:0016020">
    <property type="term" value="C:membrane"/>
    <property type="evidence" value="ECO:0007669"/>
    <property type="project" value="UniProtKB-SubCell"/>
</dbReference>
<organism evidence="10 11">
    <name type="scientific">Branchiostoma lanceolatum</name>
    <name type="common">Common lancelet</name>
    <name type="synonym">Amphioxus lanceolatum</name>
    <dbReference type="NCBI Taxonomy" id="7740"/>
    <lineage>
        <taxon>Eukaryota</taxon>
        <taxon>Metazoa</taxon>
        <taxon>Chordata</taxon>
        <taxon>Cephalochordata</taxon>
        <taxon>Leptocardii</taxon>
        <taxon>Amphioxiformes</taxon>
        <taxon>Branchiostomatidae</taxon>
        <taxon>Branchiostoma</taxon>
    </lineage>
</organism>
<dbReference type="EMBL" id="OV696687">
    <property type="protein sequence ID" value="CAH1253943.1"/>
    <property type="molecule type" value="Genomic_DNA"/>
</dbReference>
<evidence type="ECO:0000256" key="2">
    <source>
        <dbReference type="ARBA" id="ARBA00022692"/>
    </source>
</evidence>
<dbReference type="SMART" id="SM00201">
    <property type="entry name" value="SO"/>
    <property type="match status" value="2"/>
</dbReference>
<dbReference type="Gene3D" id="4.10.410.20">
    <property type="match status" value="2"/>
</dbReference>
<dbReference type="SUPFAM" id="SSF90188">
    <property type="entry name" value="Somatomedin B domain"/>
    <property type="match status" value="2"/>
</dbReference>
<feature type="transmembrane region" description="Helical" evidence="7">
    <location>
        <begin position="810"/>
        <end position="831"/>
    </location>
</feature>
<dbReference type="InterPro" id="IPR001212">
    <property type="entry name" value="Somatomedin_B_dom"/>
</dbReference>
<feature type="transmembrane region" description="Helical" evidence="7">
    <location>
        <begin position="652"/>
        <end position="672"/>
    </location>
</feature>
<proteinExistence type="predicted"/>
<sequence length="880" mass="95639">MKVIQSIVYCLVGVCCFSVRLKYVTSAAAKRIPETHEDLSQQPCSVAARGYEDGDCIHQPDLEEDDTTQDQPAGLNPGFGHFGQHANTTVDEGLRNNDTLFDASAAVPGMDTAAGGLRPDPAEDHETFPGCVTAGVSSCAGRCGEGFSAGEDKMCLCDLDCRHFGDCCPDYMELCGESWHEDSKRERRPIVTETSCSNRCFSNSSISATSCDCSQNCSRLGTCCSDFADKCENSAPRAPPDPARQAVPPAPYECRPSGNTGTFHWMVASCPATWRNSDISSQCGKIQLVSATKGFTGVNLTLPDAVYITPVVDVDTLTTYSNVFCAICNEASHMLESWRLSVQLSCSNVTSPNRYSLESLRDGLCEVLLFYFTPPDLYGARRCVPTYPVSLSPTCPADPSNGLVAHVHSSVHMSFLNVFSALCHGVHVSDLDCGLPAAHFPHGNNNAQELDQSTLFLGQLFNFGSLVRGPDRPTDDVPRCPSDSFYDPIIDACRELYRAPPNLMHPNEPYDWCRNGSLLYNMSQVSVLPSGEALLLDGSDNLTCNATEYLIVENQAYVCTSCLSRYADDGDGDDKGKGGGFAVQELLTTAMFSLSIAAGIGFTAHGVYYRKFSSTPDRLKLQLVLMLTLAECLFLSRALLTLHTLQRLCTAVAILLHYCLLVTFLSMSSLAFDLFRKLCCAQFSSYGVPYRRYAVFSFGLPLILVSVCAFLDFSPWTEAVRVLYGGGHCWIDNPWASLLAFGVVVGLVVLSNAYFLVWIVVSLYRSTRETSAARTGSEFALMRVCLRITTMMGLTWALGLLAPFVDNTAIWFIFTGLNSVQGLLIVIALTVKNCKTCGTKAALSETGKGSLQGSSEKGRLYHVAVRQEGCPNIGDNVTKL</sequence>
<feature type="transmembrane region" description="Helical" evidence="7">
    <location>
        <begin position="693"/>
        <end position="715"/>
    </location>
</feature>
<protein>
    <submittedName>
        <fullName evidence="10">PRG4 protein</fullName>
    </submittedName>
</protein>
<comment type="subcellular location">
    <subcellularLocation>
        <location evidence="1">Membrane</location>
        <topology evidence="1">Multi-pass membrane protein</topology>
    </subcellularLocation>
</comment>
<evidence type="ECO:0000256" key="3">
    <source>
        <dbReference type="ARBA" id="ARBA00022989"/>
    </source>
</evidence>
<dbReference type="Proteomes" id="UP000838412">
    <property type="component" value="Chromosome 2"/>
</dbReference>
<dbReference type="CDD" id="cd15039">
    <property type="entry name" value="7tmB3_Methuselah-like"/>
    <property type="match status" value="1"/>
</dbReference>
<dbReference type="Pfam" id="PF01033">
    <property type="entry name" value="Somatomedin_B"/>
    <property type="match status" value="2"/>
</dbReference>
<dbReference type="InterPro" id="IPR000832">
    <property type="entry name" value="GPCR_2_secretin-like"/>
</dbReference>
<keyword evidence="3 7" id="KW-1133">Transmembrane helix</keyword>
<keyword evidence="11" id="KW-1185">Reference proteome</keyword>
<evidence type="ECO:0000256" key="5">
    <source>
        <dbReference type="ARBA" id="ARBA00023157"/>
    </source>
</evidence>
<reference evidence="10" key="1">
    <citation type="submission" date="2022-01" db="EMBL/GenBank/DDBJ databases">
        <authorList>
            <person name="Braso-Vives M."/>
        </authorList>
    </citation>
    <scope>NUCLEOTIDE SEQUENCE</scope>
</reference>
<evidence type="ECO:0000259" key="8">
    <source>
        <dbReference type="PROSITE" id="PS50261"/>
    </source>
</evidence>
<dbReference type="AlphaFoldDB" id="A0A8K0EJZ1"/>
<feature type="transmembrane region" description="Helical" evidence="7">
    <location>
        <begin position="621"/>
        <end position="640"/>
    </location>
</feature>
<dbReference type="PROSITE" id="PS00524">
    <property type="entry name" value="SMB_1"/>
    <property type="match status" value="2"/>
</dbReference>
<dbReference type="InterPro" id="IPR053231">
    <property type="entry name" value="GPCR_LN-TM7"/>
</dbReference>
<dbReference type="GO" id="GO:0007166">
    <property type="term" value="P:cell surface receptor signaling pathway"/>
    <property type="evidence" value="ECO:0007669"/>
    <property type="project" value="InterPro"/>
</dbReference>
<feature type="transmembrane region" description="Helical" evidence="7">
    <location>
        <begin position="784"/>
        <end position="804"/>
    </location>
</feature>
<gene>
    <name evidence="10" type="primary">PRG4</name>
    <name evidence="10" type="ORF">BLAG_LOCUS13535</name>
</gene>
<evidence type="ECO:0000313" key="10">
    <source>
        <dbReference type="EMBL" id="CAH1253943.1"/>
    </source>
</evidence>